<keyword evidence="2" id="KW-1185">Reference proteome</keyword>
<dbReference type="Proteomes" id="UP001434883">
    <property type="component" value="Unassembled WGS sequence"/>
</dbReference>
<reference evidence="1 2" key="1">
    <citation type="submission" date="2021-06" db="EMBL/GenBank/DDBJ databases">
        <authorList>
            <person name="Palmer J.M."/>
        </authorList>
    </citation>
    <scope>NUCLEOTIDE SEQUENCE [LARGE SCALE GENOMIC DNA]</scope>
    <source>
        <strain evidence="1 2">XC_2019</strain>
        <tissue evidence="1">Muscle</tissue>
    </source>
</reference>
<protein>
    <submittedName>
        <fullName evidence="1">Uncharacterized protein</fullName>
    </submittedName>
</protein>
<proteinExistence type="predicted"/>
<sequence length="124" mass="14176">MAPFIWLFANQEIGSLISRIRRKSSNGPLTTCMAAAEFQVYKNAFLWIVIEGCKRSQVYVDHLLNSDLFCSFVNITLKKPLQANKRLVKFRMHLLRAARVFAFVCVFTPPDQYTANKQGEGAEE</sequence>
<dbReference type="EMBL" id="JAHRIN010070497">
    <property type="protein sequence ID" value="MEQ2216415.1"/>
    <property type="molecule type" value="Genomic_DNA"/>
</dbReference>
<organism evidence="1 2">
    <name type="scientific">Xenoophorus captivus</name>
    <dbReference type="NCBI Taxonomy" id="1517983"/>
    <lineage>
        <taxon>Eukaryota</taxon>
        <taxon>Metazoa</taxon>
        <taxon>Chordata</taxon>
        <taxon>Craniata</taxon>
        <taxon>Vertebrata</taxon>
        <taxon>Euteleostomi</taxon>
        <taxon>Actinopterygii</taxon>
        <taxon>Neopterygii</taxon>
        <taxon>Teleostei</taxon>
        <taxon>Neoteleostei</taxon>
        <taxon>Acanthomorphata</taxon>
        <taxon>Ovalentaria</taxon>
        <taxon>Atherinomorphae</taxon>
        <taxon>Cyprinodontiformes</taxon>
        <taxon>Goodeidae</taxon>
        <taxon>Xenoophorus</taxon>
    </lineage>
</organism>
<comment type="caution">
    <text evidence="1">The sequence shown here is derived from an EMBL/GenBank/DDBJ whole genome shotgun (WGS) entry which is preliminary data.</text>
</comment>
<evidence type="ECO:0000313" key="1">
    <source>
        <dbReference type="EMBL" id="MEQ2216415.1"/>
    </source>
</evidence>
<feature type="non-terminal residue" evidence="1">
    <location>
        <position position="124"/>
    </location>
</feature>
<accession>A0ABV0S790</accession>
<evidence type="ECO:0000313" key="2">
    <source>
        <dbReference type="Proteomes" id="UP001434883"/>
    </source>
</evidence>
<gene>
    <name evidence="1" type="ORF">XENOCAPTIV_015822</name>
</gene>
<name>A0ABV0S790_9TELE</name>